<accession>A0A0A9E955</accession>
<dbReference type="AlphaFoldDB" id="A0A0A9E955"/>
<feature type="compositionally biased region" description="Pro residues" evidence="1">
    <location>
        <begin position="1"/>
        <end position="10"/>
    </location>
</feature>
<evidence type="ECO:0000313" key="2">
    <source>
        <dbReference type="EMBL" id="JAD97294.1"/>
    </source>
</evidence>
<name>A0A0A9E955_ARUDO</name>
<evidence type="ECO:0000256" key="1">
    <source>
        <dbReference type="SAM" id="MobiDB-lite"/>
    </source>
</evidence>
<feature type="compositionally biased region" description="Polar residues" evidence="1">
    <location>
        <begin position="19"/>
        <end position="29"/>
    </location>
</feature>
<protein>
    <submittedName>
        <fullName evidence="2">Uncharacterized protein</fullName>
    </submittedName>
</protein>
<reference evidence="2" key="2">
    <citation type="journal article" date="2015" name="Data Brief">
        <title>Shoot transcriptome of the giant reed, Arundo donax.</title>
        <authorList>
            <person name="Barrero R.A."/>
            <person name="Guerrero F.D."/>
            <person name="Moolhuijzen P."/>
            <person name="Goolsby J.A."/>
            <person name="Tidwell J."/>
            <person name="Bellgard S.E."/>
            <person name="Bellgard M.I."/>
        </authorList>
    </citation>
    <scope>NUCLEOTIDE SEQUENCE</scope>
    <source>
        <tissue evidence="2">Shoot tissue taken approximately 20 cm above the soil surface</tissue>
    </source>
</reference>
<organism evidence="2">
    <name type="scientific">Arundo donax</name>
    <name type="common">Giant reed</name>
    <name type="synonym">Donax arundinaceus</name>
    <dbReference type="NCBI Taxonomy" id="35708"/>
    <lineage>
        <taxon>Eukaryota</taxon>
        <taxon>Viridiplantae</taxon>
        <taxon>Streptophyta</taxon>
        <taxon>Embryophyta</taxon>
        <taxon>Tracheophyta</taxon>
        <taxon>Spermatophyta</taxon>
        <taxon>Magnoliopsida</taxon>
        <taxon>Liliopsida</taxon>
        <taxon>Poales</taxon>
        <taxon>Poaceae</taxon>
        <taxon>PACMAD clade</taxon>
        <taxon>Arundinoideae</taxon>
        <taxon>Arundineae</taxon>
        <taxon>Arundo</taxon>
    </lineage>
</organism>
<sequence>MPEPLFPNNPPGFLRFPPDTSSQIRNCKQ</sequence>
<proteinExistence type="predicted"/>
<reference evidence="2" key="1">
    <citation type="submission" date="2014-09" db="EMBL/GenBank/DDBJ databases">
        <authorList>
            <person name="Magalhaes I.L.F."/>
            <person name="Oliveira U."/>
            <person name="Santos F.R."/>
            <person name="Vidigal T.H.D.A."/>
            <person name="Brescovit A.D."/>
            <person name="Santos A.J."/>
        </authorList>
    </citation>
    <scope>NUCLEOTIDE SEQUENCE</scope>
    <source>
        <tissue evidence="2">Shoot tissue taken approximately 20 cm above the soil surface</tissue>
    </source>
</reference>
<feature type="region of interest" description="Disordered" evidence="1">
    <location>
        <begin position="1"/>
        <end position="29"/>
    </location>
</feature>
<dbReference type="EMBL" id="GBRH01200601">
    <property type="protein sequence ID" value="JAD97294.1"/>
    <property type="molecule type" value="Transcribed_RNA"/>
</dbReference>